<dbReference type="AlphaFoldDB" id="A0A8J4W808"/>
<dbReference type="InterPro" id="IPR036770">
    <property type="entry name" value="Ankyrin_rpt-contain_sf"/>
</dbReference>
<evidence type="ECO:0000313" key="5">
    <source>
        <dbReference type="EMBL" id="KAF4314976.1"/>
    </source>
</evidence>
<dbReference type="Pfam" id="PF07714">
    <property type="entry name" value="PK_Tyr_Ser-Thr"/>
    <property type="match status" value="1"/>
</dbReference>
<dbReference type="InterPro" id="IPR000719">
    <property type="entry name" value="Prot_kinase_dom"/>
</dbReference>
<dbReference type="PROSITE" id="PS50297">
    <property type="entry name" value="ANK_REP_REGION"/>
    <property type="match status" value="5"/>
</dbReference>
<dbReference type="InterPro" id="IPR011009">
    <property type="entry name" value="Kinase-like_dom_sf"/>
</dbReference>
<evidence type="ECO:0000256" key="2">
    <source>
        <dbReference type="ARBA" id="ARBA00023043"/>
    </source>
</evidence>
<dbReference type="Gene3D" id="1.25.40.20">
    <property type="entry name" value="Ankyrin repeat-containing domain"/>
    <property type="match status" value="2"/>
</dbReference>
<feature type="domain" description="Protein kinase" evidence="4">
    <location>
        <begin position="241"/>
        <end position="494"/>
    </location>
</feature>
<dbReference type="PIRSF" id="PIRSF000654">
    <property type="entry name" value="Integrin-linked_kinase"/>
    <property type="match status" value="1"/>
</dbReference>
<dbReference type="InterPro" id="IPR002110">
    <property type="entry name" value="Ankyrin_rpt"/>
</dbReference>
<dbReference type="Gene3D" id="1.10.510.10">
    <property type="entry name" value="Transferase(Phosphotransferase) domain 1"/>
    <property type="match status" value="1"/>
</dbReference>
<feature type="repeat" description="ANK" evidence="3">
    <location>
        <begin position="48"/>
        <end position="80"/>
    </location>
</feature>
<dbReference type="GO" id="GO:0004672">
    <property type="term" value="F:protein kinase activity"/>
    <property type="evidence" value="ECO:0007669"/>
    <property type="project" value="InterPro"/>
</dbReference>
<evidence type="ECO:0000256" key="1">
    <source>
        <dbReference type="ARBA" id="ARBA00022737"/>
    </source>
</evidence>
<keyword evidence="1" id="KW-0677">Repeat</keyword>
<feature type="repeat" description="ANK" evidence="3">
    <location>
        <begin position="114"/>
        <end position="146"/>
    </location>
</feature>
<feature type="repeat" description="ANK" evidence="3">
    <location>
        <begin position="147"/>
        <end position="179"/>
    </location>
</feature>
<reference evidence="5" key="2">
    <citation type="submission" date="2020-02" db="EMBL/GenBank/DDBJ databases">
        <authorList>
            <person name="Studholme D.J."/>
        </authorList>
    </citation>
    <scope>NUCLEOTIDE SEQUENCE</scope>
    <source>
        <strain evidence="5">00238/432</strain>
    </source>
</reference>
<dbReference type="PROSITE" id="PS50088">
    <property type="entry name" value="ANK_REPEAT"/>
    <property type="match status" value="5"/>
</dbReference>
<dbReference type="Proteomes" id="UP000702964">
    <property type="component" value="Unassembled WGS sequence"/>
</dbReference>
<feature type="repeat" description="ANK" evidence="3">
    <location>
        <begin position="81"/>
        <end position="113"/>
    </location>
</feature>
<sequence>MLLDLGADANAAGSNKTSALRVAAAGGSVEIVKLLLSRGVDINAQDDDGDTPLLETVFEGQLDAARILLGHGADATVPNVMGWTPLIVAAQRGHFNIVTLLVENGAEVNAKTHNGRKALLLAAEEGNLEIVRLLLDSDADVNASGSDEWTPLMMAAYRGHEEIVRLLLDNDADLDPTNTSGCTAAMIARSNCRYEVASILQEHEVKCSDTVHDNADSTSTAIPVHAVRKKPDWFIPSREVRREQEPFSAGSFGKVYRGWWLSTRVVVKCVIAKSDKENRTFHREARIWQRARHPNIVPFFGACDEGSSYFFVCEEAKNGKLLDYLFHERENGRSLVWRKLLDAALGLHFLHERHIVHSDLKCNQILVSKDGVGMLTDFGLSFLTTEASEKEEIVGAIRWKAPECIRKDKPVVPNVQSDVYSFGMCVVEAVTGEVPWSPLPDPVVKFHVTRQKFLPRPTAFSSDAQWNLVLQLCAFDPTKRVKLLDAIEQLRVFAEKERFQERYG</sequence>
<feature type="repeat" description="ANK" evidence="3">
    <location>
        <begin position="15"/>
        <end position="47"/>
    </location>
</feature>
<dbReference type="InterPro" id="IPR001245">
    <property type="entry name" value="Ser-Thr/Tyr_kinase_cat_dom"/>
</dbReference>
<evidence type="ECO:0000259" key="4">
    <source>
        <dbReference type="PROSITE" id="PS50011"/>
    </source>
</evidence>
<organism evidence="5 6">
    <name type="scientific">Phytophthora kernoviae 00238/432</name>
    <dbReference type="NCBI Taxonomy" id="1284355"/>
    <lineage>
        <taxon>Eukaryota</taxon>
        <taxon>Sar</taxon>
        <taxon>Stramenopiles</taxon>
        <taxon>Oomycota</taxon>
        <taxon>Peronosporomycetes</taxon>
        <taxon>Peronosporales</taxon>
        <taxon>Peronosporaceae</taxon>
        <taxon>Phytophthora</taxon>
    </lineage>
</organism>
<dbReference type="PANTHER" id="PTHR24173:SF74">
    <property type="entry name" value="ANKYRIN REPEAT DOMAIN-CONTAINING PROTEIN 16"/>
    <property type="match status" value="1"/>
</dbReference>
<dbReference type="PROSITE" id="PS50011">
    <property type="entry name" value="PROTEIN_KINASE_DOM"/>
    <property type="match status" value="1"/>
</dbReference>
<dbReference type="PRINTS" id="PR01415">
    <property type="entry name" value="ANKYRIN"/>
</dbReference>
<comment type="caution">
    <text evidence="5">The sequence shown here is derived from an EMBL/GenBank/DDBJ whole genome shotgun (WGS) entry which is preliminary data.</text>
</comment>
<keyword evidence="2 3" id="KW-0040">ANK repeat</keyword>
<dbReference type="PANTHER" id="PTHR24173">
    <property type="entry name" value="ANKYRIN REPEAT CONTAINING"/>
    <property type="match status" value="1"/>
</dbReference>
<accession>A0A8J4W808</accession>
<dbReference type="SMART" id="SM00248">
    <property type="entry name" value="ANK"/>
    <property type="match status" value="6"/>
</dbReference>
<dbReference type="SUPFAM" id="SSF56112">
    <property type="entry name" value="Protein kinase-like (PK-like)"/>
    <property type="match status" value="1"/>
</dbReference>
<name>A0A8J4W808_9STRA</name>
<dbReference type="EMBL" id="AOFI03001156">
    <property type="protein sequence ID" value="KAF4314976.1"/>
    <property type="molecule type" value="Genomic_DNA"/>
</dbReference>
<gene>
    <name evidence="5" type="ORF">G195_011302</name>
</gene>
<dbReference type="Pfam" id="PF00023">
    <property type="entry name" value="Ank"/>
    <property type="match status" value="1"/>
</dbReference>
<evidence type="ECO:0000313" key="6">
    <source>
        <dbReference type="Proteomes" id="UP000702964"/>
    </source>
</evidence>
<evidence type="ECO:0000256" key="3">
    <source>
        <dbReference type="PROSITE-ProRule" id="PRU00023"/>
    </source>
</evidence>
<dbReference type="SUPFAM" id="SSF48403">
    <property type="entry name" value="Ankyrin repeat"/>
    <property type="match status" value="1"/>
</dbReference>
<reference evidence="5" key="1">
    <citation type="journal article" date="2015" name="Genom Data">
        <title>Draft genome sequences of Phytophthora kernoviae and Phytophthora ramorum lineage EU2 from Scotland.</title>
        <authorList>
            <person name="Sambles C."/>
            <person name="Schlenzig A."/>
            <person name="O'Neill P."/>
            <person name="Grant M."/>
            <person name="Studholme D.J."/>
        </authorList>
    </citation>
    <scope>NUCLEOTIDE SEQUENCE</scope>
    <source>
        <strain evidence="5">00238/432</strain>
    </source>
</reference>
<protein>
    <recommendedName>
        <fullName evidence="4">Protein kinase domain-containing protein</fullName>
    </recommendedName>
</protein>
<proteinExistence type="predicted"/>
<dbReference type="Pfam" id="PF12796">
    <property type="entry name" value="Ank_2"/>
    <property type="match status" value="2"/>
</dbReference>
<dbReference type="GO" id="GO:0005524">
    <property type="term" value="F:ATP binding"/>
    <property type="evidence" value="ECO:0007669"/>
    <property type="project" value="InterPro"/>
</dbReference>